<feature type="domain" description="Sulfatase-modifying factor enzyme-like" evidence="1">
    <location>
        <begin position="1"/>
        <end position="35"/>
    </location>
</feature>
<dbReference type="OrthoDB" id="9768004at2"/>
<dbReference type="AlphaFoldDB" id="A0A369VUJ7"/>
<evidence type="ECO:0000313" key="2">
    <source>
        <dbReference type="EMBL" id="RDE06046.1"/>
    </source>
</evidence>
<dbReference type="Gene3D" id="3.90.1580.10">
    <property type="entry name" value="paralog of FGE (formylglycine-generating enzyme)"/>
    <property type="match status" value="1"/>
</dbReference>
<evidence type="ECO:0000259" key="1">
    <source>
        <dbReference type="Pfam" id="PF03781"/>
    </source>
</evidence>
<comment type="caution">
    <text evidence="2">The sequence shown here is derived from an EMBL/GenBank/DDBJ whole genome shotgun (WGS) entry which is preliminary data.</text>
</comment>
<dbReference type="EMBL" id="QQNB01000002">
    <property type="protein sequence ID" value="RDE06046.1"/>
    <property type="molecule type" value="Genomic_DNA"/>
</dbReference>
<dbReference type="InterPro" id="IPR042095">
    <property type="entry name" value="SUMF_sf"/>
</dbReference>
<organism evidence="2 3">
    <name type="scientific">Sphingomonas aracearum</name>
    <dbReference type="NCBI Taxonomy" id="2283317"/>
    <lineage>
        <taxon>Bacteria</taxon>
        <taxon>Pseudomonadati</taxon>
        <taxon>Pseudomonadota</taxon>
        <taxon>Alphaproteobacteria</taxon>
        <taxon>Sphingomonadales</taxon>
        <taxon>Sphingomonadaceae</taxon>
        <taxon>Sphingomonas</taxon>
    </lineage>
</organism>
<dbReference type="SUPFAM" id="SSF56436">
    <property type="entry name" value="C-type lectin-like"/>
    <property type="match status" value="1"/>
</dbReference>
<accession>A0A369VUJ7</accession>
<evidence type="ECO:0000313" key="3">
    <source>
        <dbReference type="Proteomes" id="UP000253918"/>
    </source>
</evidence>
<proteinExistence type="predicted"/>
<dbReference type="InterPro" id="IPR016187">
    <property type="entry name" value="CTDL_fold"/>
</dbReference>
<sequence>MVRVPGGSFAMGSERFYDEEASLRRVRVDPFWMDAAHGREAPEGAVALTRPGRCTRTSPREPLLVCQIGAVRRVCPGDHTLPAVVT</sequence>
<dbReference type="Proteomes" id="UP000253918">
    <property type="component" value="Unassembled WGS sequence"/>
</dbReference>
<keyword evidence="3" id="KW-1185">Reference proteome</keyword>
<reference evidence="2 3" key="1">
    <citation type="submission" date="2018-07" db="EMBL/GenBank/DDBJ databases">
        <title>a novel species of Sphingomonas isolated from the rhizosphere soil of Araceae plant.</title>
        <authorList>
            <person name="Zhiyong W."/>
            <person name="Qinglan Z."/>
            <person name="Zhiwei F."/>
            <person name="Ding X."/>
            <person name="Gejiao W."/>
            <person name="Shixue Z."/>
        </authorList>
    </citation>
    <scope>NUCLEOTIDE SEQUENCE [LARGE SCALE GENOMIC DNA]</scope>
    <source>
        <strain evidence="2 3">WZY 27</strain>
    </source>
</reference>
<name>A0A369VUJ7_9SPHN</name>
<gene>
    <name evidence="2" type="ORF">DVW87_12835</name>
</gene>
<dbReference type="InterPro" id="IPR005532">
    <property type="entry name" value="SUMF_dom"/>
</dbReference>
<dbReference type="Pfam" id="PF03781">
    <property type="entry name" value="FGE-sulfatase"/>
    <property type="match status" value="1"/>
</dbReference>
<dbReference type="RefSeq" id="WP_114688115.1">
    <property type="nucleotide sequence ID" value="NZ_QQNB01000002.1"/>
</dbReference>
<protein>
    <recommendedName>
        <fullName evidence="1">Sulfatase-modifying factor enzyme-like domain-containing protein</fullName>
    </recommendedName>
</protein>